<feature type="compositionally biased region" description="Polar residues" evidence="4">
    <location>
        <begin position="20"/>
        <end position="65"/>
    </location>
</feature>
<dbReference type="OrthoDB" id="1932291at2759"/>
<evidence type="ECO:0008006" key="7">
    <source>
        <dbReference type="Google" id="ProtNLM"/>
    </source>
</evidence>
<dbReference type="AlphaFoldDB" id="A0A9R1WFH3"/>
<accession>A0A9R1WFH3</accession>
<evidence type="ECO:0000313" key="6">
    <source>
        <dbReference type="Proteomes" id="UP000235145"/>
    </source>
</evidence>
<feature type="coiled-coil region" evidence="3">
    <location>
        <begin position="287"/>
        <end position="447"/>
    </location>
</feature>
<keyword evidence="2 3" id="KW-0175">Coiled coil</keyword>
<reference evidence="5 6" key="1">
    <citation type="journal article" date="2017" name="Nat. Commun.">
        <title>Genome assembly with in vitro proximity ligation data and whole-genome triplication in lettuce.</title>
        <authorList>
            <person name="Reyes-Chin-Wo S."/>
            <person name="Wang Z."/>
            <person name="Yang X."/>
            <person name="Kozik A."/>
            <person name="Arikit S."/>
            <person name="Song C."/>
            <person name="Xia L."/>
            <person name="Froenicke L."/>
            <person name="Lavelle D.O."/>
            <person name="Truco M.J."/>
            <person name="Xia R."/>
            <person name="Zhu S."/>
            <person name="Xu C."/>
            <person name="Xu H."/>
            <person name="Xu X."/>
            <person name="Cox K."/>
            <person name="Korf I."/>
            <person name="Meyers B.C."/>
            <person name="Michelmore R.W."/>
        </authorList>
    </citation>
    <scope>NUCLEOTIDE SEQUENCE [LARGE SCALE GENOMIC DNA]</scope>
    <source>
        <strain evidence="6">cv. Salinas</strain>
        <tissue evidence="5">Seedlings</tissue>
    </source>
</reference>
<evidence type="ECO:0000256" key="2">
    <source>
        <dbReference type="ARBA" id="ARBA00023054"/>
    </source>
</evidence>
<feature type="coiled-coil region" evidence="3">
    <location>
        <begin position="85"/>
        <end position="137"/>
    </location>
</feature>
<comment type="similarity">
    <text evidence="1">Belongs to the ICR family.</text>
</comment>
<dbReference type="EMBL" id="NBSK02000002">
    <property type="protein sequence ID" value="KAJ0222913.1"/>
    <property type="molecule type" value="Genomic_DNA"/>
</dbReference>
<name>A0A9R1WFH3_LACSA</name>
<sequence length="538" mass="60680">MQTPKSSTKTSSEGSRKNSPRSISSDTSQRNSSRIARQLKTTGLESNSSSVNQSAIRTPKSTSPVIVTRKSPISPISEKKRPVKVAEFETQISQLQDDLKTVKDQLVSSESLKDQAKQDAEESRKQLLTMSSRLEESQKLLARCSSEEPHGTQDLQNLDELWISKLEAAKKQHSADLDSLATALNEINQLQIKIDGKANSEATQTKETESAIQELHSLKSTMAETLSIVETMKTELKNCKISESQAQELARETLLQLESAKMTIKSLKFDQSKEHESEKFEETRFSVEESRKRMEIARVKLSELEDELKKSKDDIEDLKANLMDKETELQGICEENEELNSKLKNSQSGKREYELENEITNLKHDFDFLKSKLNVMETELKNKSDENEMMKLEIKKFKKMDCKDSSELSQLSESESIVKVDQLVEEIEKSNRKVARVVEELAAAQAVNGEMEADLRKMKVQSDQWRKAAEAAAAMLSAGNNENRKLVVRTGSMDSYTPGGNIGSPCDVDDDDELLKKKNGNVLKRIGVLWKKPQNKRQ</sequence>
<evidence type="ECO:0000256" key="4">
    <source>
        <dbReference type="SAM" id="MobiDB-lite"/>
    </source>
</evidence>
<proteinExistence type="inferred from homology"/>
<comment type="caution">
    <text evidence="5">The sequence shown here is derived from an EMBL/GenBank/DDBJ whole genome shotgun (WGS) entry which is preliminary data.</text>
</comment>
<dbReference type="InterPro" id="IPR029688">
    <property type="entry name" value="ICR"/>
</dbReference>
<dbReference type="Proteomes" id="UP000235145">
    <property type="component" value="Unassembled WGS sequence"/>
</dbReference>
<protein>
    <recommendedName>
        <fullName evidence="7">Interactor of constitutive active ROPs 3</fullName>
    </recommendedName>
</protein>
<feature type="compositionally biased region" description="Polar residues" evidence="4">
    <location>
        <begin position="1"/>
        <end position="13"/>
    </location>
</feature>
<organism evidence="5 6">
    <name type="scientific">Lactuca sativa</name>
    <name type="common">Garden lettuce</name>
    <dbReference type="NCBI Taxonomy" id="4236"/>
    <lineage>
        <taxon>Eukaryota</taxon>
        <taxon>Viridiplantae</taxon>
        <taxon>Streptophyta</taxon>
        <taxon>Embryophyta</taxon>
        <taxon>Tracheophyta</taxon>
        <taxon>Spermatophyta</taxon>
        <taxon>Magnoliopsida</taxon>
        <taxon>eudicotyledons</taxon>
        <taxon>Gunneridae</taxon>
        <taxon>Pentapetalae</taxon>
        <taxon>asterids</taxon>
        <taxon>campanulids</taxon>
        <taxon>Asterales</taxon>
        <taxon>Asteraceae</taxon>
        <taxon>Cichorioideae</taxon>
        <taxon>Cichorieae</taxon>
        <taxon>Lactucinae</taxon>
        <taxon>Lactuca</taxon>
    </lineage>
</organism>
<evidence type="ECO:0000256" key="3">
    <source>
        <dbReference type="SAM" id="Coils"/>
    </source>
</evidence>
<evidence type="ECO:0000256" key="1">
    <source>
        <dbReference type="ARBA" id="ARBA00009778"/>
    </source>
</evidence>
<gene>
    <name evidence="5" type="ORF">LSAT_V11C200059490</name>
</gene>
<dbReference type="PANTHER" id="PTHR34224">
    <property type="entry name" value="INTERACTOR OF CONSTITUTIVE ACTIVE ROPS 2, CHLOROPLASTIC-RELATED"/>
    <property type="match status" value="1"/>
</dbReference>
<evidence type="ECO:0000313" key="5">
    <source>
        <dbReference type="EMBL" id="KAJ0222913.1"/>
    </source>
</evidence>
<dbReference type="PANTHER" id="PTHR34224:SF18">
    <property type="entry name" value="INTERACTOR OF CONSTITUTIVE ACTIVE ROPS 3"/>
    <property type="match status" value="1"/>
</dbReference>
<keyword evidence="6" id="KW-1185">Reference proteome</keyword>
<feature type="region of interest" description="Disordered" evidence="4">
    <location>
        <begin position="1"/>
        <end position="84"/>
    </location>
</feature>